<dbReference type="AlphaFoldDB" id="A0A927K9X4"/>
<evidence type="ECO:0008006" key="4">
    <source>
        <dbReference type="Google" id="ProtNLM"/>
    </source>
</evidence>
<sequence>MMGKLKILILVGVGYVLGARAGRERYEQIRDRAKRFANNPKVQDTVSKAEETVRHQAPVVKDKVSDAANAAAAKVSRNGDDDSGDFPADPGRPGAPS</sequence>
<protein>
    <recommendedName>
        <fullName evidence="4">YtxH domain-containing protein</fullName>
    </recommendedName>
</protein>
<organism evidence="2 3">
    <name type="scientific">Nocardioides donggukensis</name>
    <dbReference type="NCBI Taxonomy" id="2774019"/>
    <lineage>
        <taxon>Bacteria</taxon>
        <taxon>Bacillati</taxon>
        <taxon>Actinomycetota</taxon>
        <taxon>Actinomycetes</taxon>
        <taxon>Propionibacteriales</taxon>
        <taxon>Nocardioidaceae</taxon>
        <taxon>Nocardioides</taxon>
    </lineage>
</organism>
<gene>
    <name evidence="2" type="ORF">IE331_12570</name>
</gene>
<evidence type="ECO:0000313" key="3">
    <source>
        <dbReference type="Proteomes" id="UP000616839"/>
    </source>
</evidence>
<dbReference type="EMBL" id="JACYXZ010000003">
    <property type="protein sequence ID" value="MBD8870461.1"/>
    <property type="molecule type" value="Genomic_DNA"/>
</dbReference>
<keyword evidence="3" id="KW-1185">Reference proteome</keyword>
<comment type="caution">
    <text evidence="2">The sequence shown here is derived from an EMBL/GenBank/DDBJ whole genome shotgun (WGS) entry which is preliminary data.</text>
</comment>
<reference evidence="2" key="1">
    <citation type="submission" date="2020-09" db="EMBL/GenBank/DDBJ databases">
        <title>Nocardioides sp. strain MJB4 16S ribosomal RNA gene Genome sequencing and assembly.</title>
        <authorList>
            <person name="Kim I."/>
        </authorList>
    </citation>
    <scope>NUCLEOTIDE SEQUENCE</scope>
    <source>
        <strain evidence="2">MJB4</strain>
    </source>
</reference>
<accession>A0A927K9X4</accession>
<dbReference type="RefSeq" id="WP_192143756.1">
    <property type="nucleotide sequence ID" value="NZ_JACYXZ010000003.1"/>
</dbReference>
<feature type="compositionally biased region" description="Basic and acidic residues" evidence="1">
    <location>
        <begin position="47"/>
        <end position="65"/>
    </location>
</feature>
<dbReference type="Proteomes" id="UP000616839">
    <property type="component" value="Unassembled WGS sequence"/>
</dbReference>
<feature type="region of interest" description="Disordered" evidence="1">
    <location>
        <begin position="40"/>
        <end position="97"/>
    </location>
</feature>
<name>A0A927K9X4_9ACTN</name>
<evidence type="ECO:0000256" key="1">
    <source>
        <dbReference type="SAM" id="MobiDB-lite"/>
    </source>
</evidence>
<feature type="compositionally biased region" description="Low complexity" evidence="1">
    <location>
        <begin position="66"/>
        <end position="76"/>
    </location>
</feature>
<evidence type="ECO:0000313" key="2">
    <source>
        <dbReference type="EMBL" id="MBD8870461.1"/>
    </source>
</evidence>
<proteinExistence type="predicted"/>